<keyword evidence="2" id="KW-1185">Reference proteome</keyword>
<reference evidence="1" key="1">
    <citation type="submission" date="2022-07" db="EMBL/GenBank/DDBJ databases">
        <title>Genome Sequence of Lecanicillium saksenae.</title>
        <authorList>
            <person name="Buettner E."/>
        </authorList>
    </citation>
    <scope>NUCLEOTIDE SEQUENCE</scope>
    <source>
        <strain evidence="1">VT-O1</strain>
    </source>
</reference>
<gene>
    <name evidence="1" type="ORF">NLG97_g5082</name>
</gene>
<name>A0ACC1QUS3_9HYPO</name>
<organism evidence="1 2">
    <name type="scientific">Lecanicillium saksenae</name>
    <dbReference type="NCBI Taxonomy" id="468837"/>
    <lineage>
        <taxon>Eukaryota</taxon>
        <taxon>Fungi</taxon>
        <taxon>Dikarya</taxon>
        <taxon>Ascomycota</taxon>
        <taxon>Pezizomycotina</taxon>
        <taxon>Sordariomycetes</taxon>
        <taxon>Hypocreomycetidae</taxon>
        <taxon>Hypocreales</taxon>
        <taxon>Cordycipitaceae</taxon>
        <taxon>Lecanicillium</taxon>
    </lineage>
</organism>
<comment type="caution">
    <text evidence="1">The sequence shown here is derived from an EMBL/GenBank/DDBJ whole genome shotgun (WGS) entry which is preliminary data.</text>
</comment>
<evidence type="ECO:0000313" key="2">
    <source>
        <dbReference type="Proteomes" id="UP001148737"/>
    </source>
</evidence>
<dbReference type="EMBL" id="JANAKD010000548">
    <property type="protein sequence ID" value="KAJ3492890.1"/>
    <property type="molecule type" value="Genomic_DNA"/>
</dbReference>
<dbReference type="Proteomes" id="UP001148737">
    <property type="component" value="Unassembled WGS sequence"/>
</dbReference>
<accession>A0ACC1QUS3</accession>
<sequence length="1012" mass="113316">MAANARYSLPAGYSSHAANGGGKPPLPHIDDVVALPTDVDAKKPLKWLLEQAEMSLRQSEMSRDFNRPALALKDFIRASVITVQLVSHHKDYLTLKEGRGDLARKHTALMTRIKQQSDIYDQIKKDIIADNKRTGILPKSQKSAQTQSNGSGHPSATAPTSNGHAVTPSGKVKPKVQPKPQSLQGNAVAGHGRSSSTNAVKIDLAARFANLRGPQTTPGQDPRIKTHPIPPLKPAGPRDMPSSPQKSEPSIAHGVPSLPKMPDAIYHPARGSVSSDAGRPPATTPRGSYSRATPTPSLSNMPSPISGRQSMEYFPPVTTNTTGSKSLLQNAVSDTESDSITAEDLFQAMKQKGSVLIIDIRSRAEFDEGHIMSSSTICVEASILLRDNISAAEIAESLVLSPSQEQSQFDRRNEYELVVFYDQDSEEIPRSPRSSDDMVIVSLHRALVHFNYDRELKQPPRILKGGLDAWVDLMGSASLQSTSLSTGSHGPTSRARSGTFQRRRSKYIRPLRADEVKVWQQTLENEELSANQPPEYHRSTESFLRRYPPVLTEQESMTSSPASEQPPRYSSLHKIDPYNDLPSPPTRPAPSVPRLSYSSLSHTSDEADRFDQPVTPRQAVRTKKVPEQMTGDGYKLYTGLNNPHNWCYANSTLQSLLASPEFGKELSDSTWNAEYRAPRKDNEKIDHPQLMIRIISNLFHWMATGNLEVMKAQTLMDYSQHICKQSRSNAQFGGTQQQDAQEFMSFLMEHLHDETNSRRNLKGNALQPNTKSQPLLYAAVQYWYNHIQYNDSIVDRYWRGLELSTVKCLDCHTKTYTFSPFEWIPAPVALGSTRQTLEQSLHQHIANNTLDDFSCDKCRRNTRAMQSISFARLPPLLCVCFRRFNYNQATGDIKKSTAPVTWDFNDFDFSPYFFENGNGRPPPGTNDHAFEGPFRYECYAVIVHAGSRTDNGHYFAYVRDQSTHDPYAWFCCNDSRVTRVRIGSGDRDDIQNEVFKSGQDRVPYLVFFRRKG</sequence>
<evidence type="ECO:0000313" key="1">
    <source>
        <dbReference type="EMBL" id="KAJ3492890.1"/>
    </source>
</evidence>
<proteinExistence type="predicted"/>
<protein>
    <submittedName>
        <fullName evidence="1">Uncharacterized protein</fullName>
    </submittedName>
</protein>